<sequence>MSKNVIGDFISAAILTSGKSQSQIAEEVGYTAHNNISMIKSGKMLFPPEKITPFAKALNIDEALLFRIVMQSRYPEVFAIYERHAEILTNDEKRVIEAYRAAKGSSVDEDVSRIKSEAAVKAIEESLKS</sequence>
<geneLocation type="plasmid" evidence="1 2">
    <name>pW1-b</name>
</geneLocation>
<proteinExistence type="predicted"/>
<protein>
    <submittedName>
        <fullName evidence="1">Helix-turn-helix domain-containing protein</fullName>
    </submittedName>
</protein>
<keyword evidence="1" id="KW-0614">Plasmid</keyword>
<dbReference type="Proteomes" id="UP000829420">
    <property type="component" value="Plasmid pW1-b"/>
</dbReference>
<dbReference type="EMBL" id="CP093257">
    <property type="protein sequence ID" value="UNH40929.1"/>
    <property type="molecule type" value="Genomic_DNA"/>
</dbReference>
<evidence type="ECO:0000313" key="1">
    <source>
        <dbReference type="EMBL" id="UNH40929.1"/>
    </source>
</evidence>
<organism evidence="1 2">
    <name type="scientific">Moellerella wisconsensis</name>
    <dbReference type="NCBI Taxonomy" id="158849"/>
    <lineage>
        <taxon>Bacteria</taxon>
        <taxon>Pseudomonadati</taxon>
        <taxon>Pseudomonadota</taxon>
        <taxon>Gammaproteobacteria</taxon>
        <taxon>Enterobacterales</taxon>
        <taxon>Morganellaceae</taxon>
        <taxon>Moellerella</taxon>
    </lineage>
</organism>
<reference evidence="1" key="1">
    <citation type="submission" date="2022-03" db="EMBL/GenBank/DDBJ databases">
        <title>ESBL-producing Moellerella wisconsensis and Escherichia marmotae isolated from wild game meat.</title>
        <authorList>
            <person name="Biggel M."/>
        </authorList>
    </citation>
    <scope>NUCLEOTIDE SEQUENCE</scope>
    <source>
        <strain evidence="1">W1</strain>
    </source>
</reference>
<evidence type="ECO:0000313" key="2">
    <source>
        <dbReference type="Proteomes" id="UP000829420"/>
    </source>
</evidence>
<keyword evidence="2" id="KW-1185">Reference proteome</keyword>
<gene>
    <name evidence="1" type="ORF">MNY70_18360</name>
</gene>
<name>A0ACD3YDZ0_9GAMM</name>
<accession>A0ACD3YDZ0</accession>